<feature type="transmembrane region" description="Helical" evidence="1">
    <location>
        <begin position="59"/>
        <end position="85"/>
    </location>
</feature>
<feature type="transmembrane region" description="Helical" evidence="1">
    <location>
        <begin position="137"/>
        <end position="159"/>
    </location>
</feature>
<gene>
    <name evidence="2" type="ORF">ATORI0001_0007</name>
</gene>
<dbReference type="GeneID" id="84904995"/>
<evidence type="ECO:0000256" key="1">
    <source>
        <dbReference type="SAM" id="Phobius"/>
    </source>
</evidence>
<organism evidence="2 3">
    <name type="scientific">Lancefieldella rimae (strain ATCC 49626 / DSM 7090 / CCUG 31168 / NBRC 15546 / VPI D140H-11A)</name>
    <name type="common">Atopobium rimae</name>
    <dbReference type="NCBI Taxonomy" id="553184"/>
    <lineage>
        <taxon>Bacteria</taxon>
        <taxon>Bacillati</taxon>
        <taxon>Actinomycetota</taxon>
        <taxon>Coriobacteriia</taxon>
        <taxon>Coriobacteriales</taxon>
        <taxon>Atopobiaceae</taxon>
        <taxon>Lancefieldella</taxon>
    </lineage>
</organism>
<dbReference type="eggNOG" id="COG0842">
    <property type="taxonomic scope" value="Bacteria"/>
</dbReference>
<dbReference type="Proteomes" id="UP000004070">
    <property type="component" value="Unassembled WGS sequence"/>
</dbReference>
<evidence type="ECO:0000313" key="3">
    <source>
        <dbReference type="Proteomes" id="UP000004070"/>
    </source>
</evidence>
<evidence type="ECO:0000313" key="2">
    <source>
        <dbReference type="EMBL" id="EEE16839.1"/>
    </source>
</evidence>
<keyword evidence="1" id="KW-1133">Transmembrane helix</keyword>
<keyword evidence="1" id="KW-0812">Transmembrane</keyword>
<dbReference type="STRING" id="1383.IV60_GL001109"/>
<reference evidence="2 3" key="1">
    <citation type="submission" date="2009-01" db="EMBL/GenBank/DDBJ databases">
        <authorList>
            <person name="Madupu R."/>
            <person name="Sebastian Y."/>
            <person name="Durkin A.S."/>
            <person name="Torralba M."/>
            <person name="Methe B."/>
            <person name="Sutton G.G."/>
            <person name="Strausberg R.L."/>
            <person name="Nelson K.E."/>
        </authorList>
    </citation>
    <scope>NUCLEOTIDE SEQUENCE [LARGE SCALE GENOMIC DNA]</scope>
    <source>
        <strain evidence="2 3">ATCC 49626</strain>
    </source>
</reference>
<name>B9CNF8_LANR4</name>
<sequence>MIRQRMRWYAQTLRSCTRIALTSLQSWGSLHAFVVQFLVEPLLTYLFFYCFGMQLSDSSLSALVAAFVGPAWILALQCSANIVVFDRFAKTTTFLTLSSHQTARMFMWRYVVIVFICFLSSLITSGIAVWLAGFGGFSLLSLSILLFFATVGGSIFGALGSIAGLFFSDGFAVTNVLLVVFPLVGGSVIPLTYFPPVITKALHLLPLCWLTDAARELGSAGSSEITAWIGALTALLALWTVAAILLWKLSVSTQRKTGHVEGMGI</sequence>
<protein>
    <submittedName>
        <fullName evidence="2">ABC-2 type transporter</fullName>
    </submittedName>
</protein>
<proteinExistence type="predicted"/>
<dbReference type="AlphaFoldDB" id="B9CNF8"/>
<feature type="transmembrane region" description="Helical" evidence="1">
    <location>
        <begin position="171"/>
        <end position="194"/>
    </location>
</feature>
<dbReference type="EMBL" id="ACFE01000004">
    <property type="protein sequence ID" value="EEE16839.1"/>
    <property type="molecule type" value="Genomic_DNA"/>
</dbReference>
<keyword evidence="1" id="KW-0472">Membrane</keyword>
<comment type="caution">
    <text evidence="2">The sequence shown here is derived from an EMBL/GenBank/DDBJ whole genome shotgun (WGS) entry which is preliminary data.</text>
</comment>
<dbReference type="RefSeq" id="WP_003150278.1">
    <property type="nucleotide sequence ID" value="NZ_ACFE01000004.1"/>
</dbReference>
<feature type="transmembrane region" description="Helical" evidence="1">
    <location>
        <begin position="20"/>
        <end position="39"/>
    </location>
</feature>
<accession>B9CNF8</accession>
<feature type="transmembrane region" description="Helical" evidence="1">
    <location>
        <begin position="106"/>
        <end position="131"/>
    </location>
</feature>
<feature type="transmembrane region" description="Helical" evidence="1">
    <location>
        <begin position="225"/>
        <end position="247"/>
    </location>
</feature>